<feature type="binding site" evidence="10">
    <location>
        <position position="54"/>
    </location>
    <ligand>
        <name>substrate</name>
    </ligand>
</feature>
<dbReference type="GO" id="GO:0005829">
    <property type="term" value="C:cytosol"/>
    <property type="evidence" value="ECO:0007669"/>
    <property type="project" value="TreeGrafter"/>
</dbReference>
<dbReference type="GO" id="GO:0046872">
    <property type="term" value="F:metal ion binding"/>
    <property type="evidence" value="ECO:0007669"/>
    <property type="project" value="UniProtKB-KW"/>
</dbReference>
<keyword evidence="10" id="KW-0479">Metal-binding</keyword>
<keyword evidence="12" id="KW-1185">Reference proteome</keyword>
<evidence type="ECO:0000313" key="12">
    <source>
        <dbReference type="Proteomes" id="UP000195305"/>
    </source>
</evidence>
<dbReference type="NCBIfam" id="TIGR00224">
    <property type="entry name" value="pckA"/>
    <property type="match status" value="1"/>
</dbReference>
<evidence type="ECO:0000256" key="2">
    <source>
        <dbReference type="ARBA" id="ARBA00006052"/>
    </source>
</evidence>
<dbReference type="SUPFAM" id="SSF68923">
    <property type="entry name" value="PEP carboxykinase N-terminal domain"/>
    <property type="match status" value="1"/>
</dbReference>
<evidence type="ECO:0000256" key="3">
    <source>
        <dbReference type="ARBA" id="ARBA00012363"/>
    </source>
</evidence>
<reference evidence="11 12" key="1">
    <citation type="journal article" date="2018" name="BMC Genomics">
        <title>Whole genome sequencing and function prediction of 133 gut anaerobes isolated from chicken caecum in pure cultures.</title>
        <authorList>
            <person name="Medvecky M."/>
            <person name="Cejkova D."/>
            <person name="Polansky O."/>
            <person name="Karasova D."/>
            <person name="Kubasova T."/>
            <person name="Cizek A."/>
            <person name="Rychlik I."/>
        </authorList>
    </citation>
    <scope>NUCLEOTIDE SEQUENCE [LARGE SCALE GENOMIC DNA]</scope>
    <source>
        <strain evidence="11 12">An13</strain>
    </source>
</reference>
<keyword evidence="6 10" id="KW-0210">Decarboxylase</keyword>
<dbReference type="OrthoDB" id="9806325at2"/>
<dbReference type="Gene3D" id="3.90.228.20">
    <property type="match status" value="1"/>
</dbReference>
<dbReference type="Proteomes" id="UP000195305">
    <property type="component" value="Unassembled WGS sequence"/>
</dbReference>
<keyword evidence="11" id="KW-0418">Kinase</keyword>
<evidence type="ECO:0000256" key="10">
    <source>
        <dbReference type="HAMAP-Rule" id="MF_00453"/>
    </source>
</evidence>
<feature type="binding site" evidence="10">
    <location>
        <position position="250"/>
    </location>
    <ligand>
        <name>Mn(2+)</name>
        <dbReference type="ChEBI" id="CHEBI:29035"/>
    </ligand>
</feature>
<comment type="pathway">
    <text evidence="1 10">Carbohydrate biosynthesis; gluconeogenesis.</text>
</comment>
<dbReference type="CDD" id="cd00484">
    <property type="entry name" value="PEPCK_ATP"/>
    <property type="match status" value="1"/>
</dbReference>
<feature type="binding site" evidence="10">
    <location>
        <position position="213"/>
    </location>
    <ligand>
        <name>Mn(2+)</name>
        <dbReference type="ChEBI" id="CHEBI:29035"/>
    </ligand>
</feature>
<dbReference type="PANTHER" id="PTHR30031">
    <property type="entry name" value="PHOSPHOENOLPYRUVATE CARBOXYKINASE ATP"/>
    <property type="match status" value="1"/>
</dbReference>
<comment type="subcellular location">
    <subcellularLocation>
        <location evidence="10">Cytoplasm</location>
    </subcellularLocation>
</comment>
<dbReference type="Pfam" id="PF01293">
    <property type="entry name" value="PEPCK_ATP"/>
    <property type="match status" value="1"/>
</dbReference>
<feature type="binding site" evidence="10">
    <location>
        <position position="213"/>
    </location>
    <ligand>
        <name>ATP</name>
        <dbReference type="ChEBI" id="CHEBI:30616"/>
    </ligand>
</feature>
<dbReference type="Gene3D" id="2.170.8.10">
    <property type="entry name" value="Phosphoenolpyruvate Carboxykinase, domain 2"/>
    <property type="match status" value="1"/>
</dbReference>
<feature type="binding site" evidence="10">
    <location>
        <position position="194"/>
    </location>
    <ligand>
        <name>ATP</name>
        <dbReference type="ChEBI" id="CHEBI:30616"/>
    </ligand>
</feature>
<feature type="binding site" evidence="10">
    <location>
        <position position="194"/>
    </location>
    <ligand>
        <name>Mn(2+)</name>
        <dbReference type="ChEBI" id="CHEBI:29035"/>
    </ligand>
</feature>
<feature type="binding site" evidence="10">
    <location>
        <begin position="229"/>
        <end position="237"/>
    </location>
    <ligand>
        <name>ATP</name>
        <dbReference type="ChEBI" id="CHEBI:30616"/>
    </ligand>
</feature>
<dbReference type="NCBIfam" id="NF006820">
    <property type="entry name" value="PRK09344.1-2"/>
    <property type="match status" value="1"/>
</dbReference>
<evidence type="ECO:0000313" key="11">
    <source>
        <dbReference type="EMBL" id="OUQ35144.1"/>
    </source>
</evidence>
<keyword evidence="5 10" id="KW-0547">Nucleotide-binding</keyword>
<feature type="binding site" evidence="10">
    <location>
        <position position="278"/>
    </location>
    <ligand>
        <name>ATP</name>
        <dbReference type="ChEBI" id="CHEBI:30616"/>
    </ligand>
</feature>
<keyword evidence="11" id="KW-0808">Transferase</keyword>
<keyword evidence="7 10" id="KW-0067">ATP-binding</keyword>
<dbReference type="EMBL" id="NFLJ01000010">
    <property type="protein sequence ID" value="OUQ35144.1"/>
    <property type="molecule type" value="Genomic_DNA"/>
</dbReference>
<feature type="binding site" evidence="10">
    <location>
        <position position="188"/>
    </location>
    <ligand>
        <name>substrate</name>
    </ligand>
</feature>
<keyword evidence="10" id="KW-0963">Cytoplasm</keyword>
<dbReference type="SUPFAM" id="SSF53795">
    <property type="entry name" value="PEP carboxykinase-like"/>
    <property type="match status" value="1"/>
</dbReference>
<sequence length="529" mass="59066">MDHYNIQKYGIHTTGSVYRNIPAGSLIEKALIKKEGRLSRAGCLCVHTGERTGRSPKDKYVVDTPAVHDRIAWGKVNQSISREQFDQVYQAIVQHFKDKDLYIFDGYAGANPKYSYGFRIINEKASQNLFISNLLIKPTPRELQHFQEDYLVLVAPDCHIDASVGLNSDVAVIIDYEKQIVLIAGTGYSGEIKKSIFCVMNYMLPQRNVFTMHCSANIGEDGNTALFFGLSGTGKTTLSTDPHRKLIGDDEHGWSRTSVFNFEGGCYAKCINLSKKNEPDIWEAVRFGALAENVSLFEDTRIIDFDDDSITENTRVGYPLNFIKNIEPSGMGPIPKTIFFLAADAFGVLPPISKLDMNSAVYHFVSGYTSKLAGTENGVSEPQATFSTCFGEPFLPMDPLLYAKQFQKRMTKAGSNVFLVNTGWVGGSYGVGRRIPLKYTRAMIEAAINGELDYVSYEVDPFFNLNIPLFCPGVPTELLNPRTTWVSKDAYDLTAQKLVEMFQENFKQYHHFPEAIIHAGPGGKVNNTF</sequence>
<dbReference type="InterPro" id="IPR001272">
    <property type="entry name" value="PEP_carboxykinase_ATP"/>
</dbReference>
<protein>
    <recommendedName>
        <fullName evidence="3 10">Phosphoenolpyruvate carboxykinase (ATP)</fullName>
        <shortName evidence="10">PCK</shortName>
        <shortName evidence="10">PEP carboxykinase</shortName>
        <shortName evidence="10">PEPCK</shortName>
        <ecNumber evidence="3 10">4.1.1.49</ecNumber>
    </recommendedName>
</protein>
<feature type="binding site" evidence="10">
    <location>
        <position position="315"/>
    </location>
    <ligand>
        <name>ATP</name>
        <dbReference type="ChEBI" id="CHEBI:30616"/>
    </ligand>
</feature>
<evidence type="ECO:0000256" key="6">
    <source>
        <dbReference type="ARBA" id="ARBA00022793"/>
    </source>
</evidence>
<feature type="binding site" evidence="10">
    <location>
        <begin position="434"/>
        <end position="435"/>
    </location>
    <ligand>
        <name>ATP</name>
        <dbReference type="ChEBI" id="CHEBI:30616"/>
    </ligand>
</feature>
<dbReference type="UniPathway" id="UPA00138"/>
<dbReference type="GO" id="GO:0006094">
    <property type="term" value="P:gluconeogenesis"/>
    <property type="evidence" value="ECO:0007669"/>
    <property type="project" value="UniProtKB-UniRule"/>
</dbReference>
<evidence type="ECO:0000256" key="5">
    <source>
        <dbReference type="ARBA" id="ARBA00022741"/>
    </source>
</evidence>
<comment type="function">
    <text evidence="10">Involved in the gluconeogenesis. Catalyzes the conversion of oxaloacetate (OAA) to phosphoenolpyruvate (PEP) through direct phosphoryl transfer between the nucleoside triphosphate and OAA.</text>
</comment>
<evidence type="ECO:0000256" key="7">
    <source>
        <dbReference type="ARBA" id="ARBA00022840"/>
    </source>
</evidence>
<comment type="cofactor">
    <cofactor evidence="10">
        <name>Mn(2+)</name>
        <dbReference type="ChEBI" id="CHEBI:29035"/>
    </cofactor>
    <text evidence="10">Binds 1 Mn(2+) ion per subunit.</text>
</comment>
<dbReference type="NCBIfam" id="NF006821">
    <property type="entry name" value="PRK09344.1-3"/>
    <property type="match status" value="1"/>
</dbReference>
<evidence type="ECO:0000256" key="8">
    <source>
        <dbReference type="ARBA" id="ARBA00023239"/>
    </source>
</evidence>
<comment type="caution">
    <text evidence="11">The sequence shown here is derived from an EMBL/GenBank/DDBJ whole genome shotgun (WGS) entry which is preliminary data.</text>
</comment>
<evidence type="ECO:0000256" key="1">
    <source>
        <dbReference type="ARBA" id="ARBA00004742"/>
    </source>
</evidence>
<feature type="binding site" evidence="10">
    <location>
        <position position="194"/>
    </location>
    <ligand>
        <name>substrate</name>
    </ligand>
</feature>
<gene>
    <name evidence="10" type="primary">pckA</name>
    <name evidence="11" type="ORF">B5E75_04760</name>
</gene>
<dbReference type="RefSeq" id="WP_087357644.1">
    <property type="nucleotide sequence ID" value="NZ_NFLJ01000010.1"/>
</dbReference>
<dbReference type="InterPro" id="IPR008210">
    <property type="entry name" value="PEP_carboxykinase_N"/>
</dbReference>
<feature type="binding site" evidence="10">
    <location>
        <position position="440"/>
    </location>
    <ligand>
        <name>ATP</name>
        <dbReference type="ChEBI" id="CHEBI:30616"/>
    </ligand>
</feature>
<keyword evidence="8 10" id="KW-0456">Lyase</keyword>
<accession>A0A1Y4SZ25</accession>
<dbReference type="EC" id="4.1.1.49" evidence="3 10"/>
<evidence type="ECO:0000256" key="9">
    <source>
        <dbReference type="ARBA" id="ARBA00047371"/>
    </source>
</evidence>
<dbReference type="GO" id="GO:0005524">
    <property type="term" value="F:ATP binding"/>
    <property type="evidence" value="ECO:0007669"/>
    <property type="project" value="UniProtKB-UniRule"/>
</dbReference>
<dbReference type="InterPro" id="IPR013035">
    <property type="entry name" value="PEP_carboxykinase_C"/>
</dbReference>
<dbReference type="GO" id="GO:0016301">
    <property type="term" value="F:kinase activity"/>
    <property type="evidence" value="ECO:0007669"/>
    <property type="project" value="UniProtKB-KW"/>
</dbReference>
<dbReference type="Gene3D" id="3.40.449.10">
    <property type="entry name" value="Phosphoenolpyruvate Carboxykinase, domain 1"/>
    <property type="match status" value="1"/>
</dbReference>
<dbReference type="PIRSF" id="PIRSF006294">
    <property type="entry name" value="PEP_crbxkin"/>
    <property type="match status" value="1"/>
</dbReference>
<feature type="binding site" evidence="10">
    <location>
        <position position="315"/>
    </location>
    <ligand>
        <name>substrate</name>
    </ligand>
</feature>
<name>A0A1Y4SZ25_9FIRM</name>
<dbReference type="GO" id="GO:0004612">
    <property type="term" value="F:phosphoenolpyruvate carboxykinase (ATP) activity"/>
    <property type="evidence" value="ECO:0007669"/>
    <property type="project" value="UniProtKB-UniRule"/>
</dbReference>
<proteinExistence type="inferred from homology"/>
<dbReference type="AlphaFoldDB" id="A0A1Y4SZ25"/>
<comment type="catalytic activity">
    <reaction evidence="9 10">
        <text>oxaloacetate + ATP = phosphoenolpyruvate + ADP + CO2</text>
        <dbReference type="Rhea" id="RHEA:18617"/>
        <dbReference type="ChEBI" id="CHEBI:16452"/>
        <dbReference type="ChEBI" id="CHEBI:16526"/>
        <dbReference type="ChEBI" id="CHEBI:30616"/>
        <dbReference type="ChEBI" id="CHEBI:58702"/>
        <dbReference type="ChEBI" id="CHEBI:456216"/>
        <dbReference type="EC" id="4.1.1.49"/>
    </reaction>
</comment>
<evidence type="ECO:0000256" key="4">
    <source>
        <dbReference type="ARBA" id="ARBA00022432"/>
    </source>
</evidence>
<dbReference type="HAMAP" id="MF_00453">
    <property type="entry name" value="PEPCK_ATP"/>
    <property type="match status" value="1"/>
</dbReference>
<dbReference type="PANTHER" id="PTHR30031:SF0">
    <property type="entry name" value="PHOSPHOENOLPYRUVATE CARBOXYKINASE (ATP)"/>
    <property type="match status" value="1"/>
</dbReference>
<organism evidence="11 12">
    <name type="scientific">Massilimicrobiota timonensis</name>
    <dbReference type="NCBI Taxonomy" id="1776392"/>
    <lineage>
        <taxon>Bacteria</taxon>
        <taxon>Bacillati</taxon>
        <taxon>Bacillota</taxon>
        <taxon>Erysipelotrichia</taxon>
        <taxon>Erysipelotrichales</taxon>
        <taxon>Erysipelotrichaceae</taxon>
        <taxon>Massilimicrobiota</taxon>
    </lineage>
</organism>
<keyword evidence="4 10" id="KW-0312">Gluconeogenesis</keyword>
<keyword evidence="10" id="KW-0464">Manganese</keyword>
<comment type="similarity">
    <text evidence="2 10">Belongs to the phosphoenolpyruvate carboxykinase (ATP) family.</text>
</comment>
<keyword evidence="11" id="KW-0670">Pyruvate</keyword>